<dbReference type="Gene3D" id="3.90.960.10">
    <property type="entry name" value="YbaK/aminoacyl-tRNA synthetase-associated domain"/>
    <property type="match status" value="1"/>
</dbReference>
<feature type="domain" description="YbaK/aminoacyl-tRNA synthetase-associated" evidence="1">
    <location>
        <begin position="58"/>
        <end position="158"/>
    </location>
</feature>
<dbReference type="OrthoDB" id="9798587at2"/>
<dbReference type="AlphaFoldDB" id="A0A2T3NQQ8"/>
<dbReference type="SUPFAM" id="SSF55826">
    <property type="entry name" value="YbaK/ProRS associated domain"/>
    <property type="match status" value="1"/>
</dbReference>
<proteinExistence type="predicted"/>
<dbReference type="Pfam" id="PF04073">
    <property type="entry name" value="tRNA_edit"/>
    <property type="match status" value="1"/>
</dbReference>
<dbReference type="Proteomes" id="UP000241771">
    <property type="component" value="Unassembled WGS sequence"/>
</dbReference>
<keyword evidence="3" id="KW-1185">Reference proteome</keyword>
<accession>A0A2T3NQQ8</accession>
<name>A0A2T3NQQ8_9GAMM</name>
<dbReference type="EMBL" id="PYMA01000010">
    <property type="protein sequence ID" value="PSW18589.1"/>
    <property type="molecule type" value="Genomic_DNA"/>
</dbReference>
<dbReference type="GO" id="GO:0003677">
    <property type="term" value="F:DNA binding"/>
    <property type="evidence" value="ECO:0007669"/>
    <property type="project" value="UniProtKB-KW"/>
</dbReference>
<gene>
    <name evidence="2" type="ORF">C9I98_16110</name>
</gene>
<keyword evidence="2" id="KW-0238">DNA-binding</keyword>
<evidence type="ECO:0000259" key="1">
    <source>
        <dbReference type="Pfam" id="PF04073"/>
    </source>
</evidence>
<sequence>MLLDNPLTEHPTEQLEAIYLANLALFSQTGVAYQAWQHEPILDFETDARIAAELGWTAAPTKSLFMKIKGGGHCLLLTHRDSRLDSKLVKLILGKRVSVCSHDEMIAAIGCTPGAVCPFGLPSDVVMLVDPVLYQHDELMFTPGKPEITFAFASGDLDTLLGALPNKVIPLQAPQQTA</sequence>
<dbReference type="InterPro" id="IPR007214">
    <property type="entry name" value="YbaK/aa-tRNA-synth-assoc-dom"/>
</dbReference>
<reference evidence="2 3" key="1">
    <citation type="submission" date="2018-01" db="EMBL/GenBank/DDBJ databases">
        <title>Whole genome sequencing of Histamine producing bacteria.</title>
        <authorList>
            <person name="Butler K."/>
        </authorList>
    </citation>
    <scope>NUCLEOTIDE SEQUENCE [LARGE SCALE GENOMIC DNA]</scope>
    <source>
        <strain evidence="2 3">DSM 100436</strain>
    </source>
</reference>
<dbReference type="GO" id="GO:0002161">
    <property type="term" value="F:aminoacyl-tRNA deacylase activity"/>
    <property type="evidence" value="ECO:0007669"/>
    <property type="project" value="InterPro"/>
</dbReference>
<dbReference type="InterPro" id="IPR036754">
    <property type="entry name" value="YbaK/aa-tRNA-synt-asso_dom_sf"/>
</dbReference>
<protein>
    <submittedName>
        <fullName evidence="2">DNA-binding protein</fullName>
    </submittedName>
</protein>
<organism evidence="2 3">
    <name type="scientific">Photobacterium sanctipauli</name>
    <dbReference type="NCBI Taxonomy" id="1342794"/>
    <lineage>
        <taxon>Bacteria</taxon>
        <taxon>Pseudomonadati</taxon>
        <taxon>Pseudomonadota</taxon>
        <taxon>Gammaproteobacteria</taxon>
        <taxon>Vibrionales</taxon>
        <taxon>Vibrionaceae</taxon>
        <taxon>Photobacterium</taxon>
    </lineage>
</organism>
<comment type="caution">
    <text evidence="2">The sequence shown here is derived from an EMBL/GenBank/DDBJ whole genome shotgun (WGS) entry which is preliminary data.</text>
</comment>
<dbReference type="RefSeq" id="WP_051902165.1">
    <property type="nucleotide sequence ID" value="NZ_JGVO01000363.1"/>
</dbReference>
<evidence type="ECO:0000313" key="3">
    <source>
        <dbReference type="Proteomes" id="UP000241771"/>
    </source>
</evidence>
<dbReference type="CDD" id="cd04332">
    <property type="entry name" value="YbaK_like"/>
    <property type="match status" value="1"/>
</dbReference>
<evidence type="ECO:0000313" key="2">
    <source>
        <dbReference type="EMBL" id="PSW18589.1"/>
    </source>
</evidence>